<feature type="region of interest" description="Disordered" evidence="8">
    <location>
        <begin position="297"/>
        <end position="318"/>
    </location>
</feature>
<feature type="coiled-coil region" evidence="7">
    <location>
        <begin position="561"/>
        <end position="588"/>
    </location>
</feature>
<organism evidence="10 11">
    <name type="scientific">Lutzomyia longipalpis</name>
    <name type="common">Sand fly</name>
    <dbReference type="NCBI Taxonomy" id="7200"/>
    <lineage>
        <taxon>Eukaryota</taxon>
        <taxon>Metazoa</taxon>
        <taxon>Ecdysozoa</taxon>
        <taxon>Arthropoda</taxon>
        <taxon>Hexapoda</taxon>
        <taxon>Insecta</taxon>
        <taxon>Pterygota</taxon>
        <taxon>Neoptera</taxon>
        <taxon>Endopterygota</taxon>
        <taxon>Diptera</taxon>
        <taxon>Nematocera</taxon>
        <taxon>Psychodoidea</taxon>
        <taxon>Psychodidae</taxon>
        <taxon>Lutzomyia</taxon>
        <taxon>Lutzomyia</taxon>
    </lineage>
</organism>
<feature type="coiled-coil region" evidence="7">
    <location>
        <begin position="643"/>
        <end position="670"/>
    </location>
</feature>
<feature type="repeat" description="ANK" evidence="6">
    <location>
        <begin position="1204"/>
        <end position="1236"/>
    </location>
</feature>
<feature type="compositionally biased region" description="Polar residues" evidence="8">
    <location>
        <begin position="442"/>
        <end position="454"/>
    </location>
</feature>
<feature type="region of interest" description="Disordered" evidence="8">
    <location>
        <begin position="1007"/>
        <end position="1045"/>
    </location>
</feature>
<keyword evidence="5" id="KW-0539">Nucleus</keyword>
<evidence type="ECO:0000256" key="6">
    <source>
        <dbReference type="PROSITE-ProRule" id="PRU00023"/>
    </source>
</evidence>
<proteinExistence type="predicted"/>
<dbReference type="GO" id="GO:0006915">
    <property type="term" value="P:apoptotic process"/>
    <property type="evidence" value="ECO:0007669"/>
    <property type="project" value="UniProtKB-KW"/>
</dbReference>
<evidence type="ECO:0000313" key="9">
    <source>
        <dbReference type="EMBL" id="MBC1169478.1"/>
    </source>
</evidence>
<name>A0A1B0CAR1_LUTLO</name>
<dbReference type="EnsemblMetazoa" id="LLOJ001123-RA">
    <property type="protein sequence ID" value="LLOJ001123-PA"/>
    <property type="gene ID" value="LLOJ001123"/>
</dbReference>
<evidence type="ECO:0000256" key="7">
    <source>
        <dbReference type="SAM" id="Coils"/>
    </source>
</evidence>
<feature type="compositionally biased region" description="Polar residues" evidence="8">
    <location>
        <begin position="1107"/>
        <end position="1119"/>
    </location>
</feature>
<evidence type="ECO:0000313" key="10">
    <source>
        <dbReference type="EnsemblMetazoa" id="LLOJ001123-PA"/>
    </source>
</evidence>
<feature type="compositionally biased region" description="Polar residues" evidence="8">
    <location>
        <begin position="207"/>
        <end position="218"/>
    </location>
</feature>
<reference evidence="9" key="2">
    <citation type="journal article" date="2020" name="BMC">
        <title>Leishmania infection induces a limited differential gene expression in the sand fly midgut.</title>
        <authorList>
            <person name="Coutinho-Abreu I.V."/>
            <person name="Serafim T.D."/>
            <person name="Meneses C."/>
            <person name="Kamhawi S."/>
            <person name="Oliveira F."/>
            <person name="Valenzuela J.G."/>
        </authorList>
    </citation>
    <scope>NUCLEOTIDE SEQUENCE</scope>
    <source>
        <strain evidence="9">Jacobina</strain>
        <tissue evidence="9">Midgut</tissue>
    </source>
</reference>
<keyword evidence="11" id="KW-1185">Reference proteome</keyword>
<feature type="region of interest" description="Disordered" evidence="8">
    <location>
        <begin position="426"/>
        <end position="498"/>
    </location>
</feature>
<comment type="subcellular location">
    <subcellularLocation>
        <location evidence="1">Nucleus</location>
    </subcellularLocation>
</comment>
<feature type="region of interest" description="Disordered" evidence="8">
    <location>
        <begin position="180"/>
        <end position="248"/>
    </location>
</feature>
<feature type="compositionally biased region" description="Low complexity" evidence="8">
    <location>
        <begin position="871"/>
        <end position="884"/>
    </location>
</feature>
<keyword evidence="2" id="KW-0053">Apoptosis</keyword>
<reference evidence="11" key="1">
    <citation type="submission" date="2012-05" db="EMBL/GenBank/DDBJ databases">
        <title>Whole Genome Assembly of Lutzomyia longipalpis.</title>
        <authorList>
            <person name="Richards S."/>
            <person name="Qu C."/>
            <person name="Dillon R."/>
            <person name="Worley K."/>
            <person name="Scherer S."/>
            <person name="Batterton M."/>
            <person name="Taylor A."/>
            <person name="Hawes A."/>
            <person name="Hernandez B."/>
            <person name="Kovar C."/>
            <person name="Mandapat C."/>
            <person name="Pham C."/>
            <person name="Qu C."/>
            <person name="Jing C."/>
            <person name="Bess C."/>
            <person name="Bandaranaike D."/>
            <person name="Ngo D."/>
            <person name="Ongeri F."/>
            <person name="Arias F."/>
            <person name="Lara F."/>
            <person name="Weissenberger G."/>
            <person name="Kamau G."/>
            <person name="Han H."/>
            <person name="Shen H."/>
            <person name="Dinh H."/>
            <person name="Khalil I."/>
            <person name="Jones J."/>
            <person name="Shafer J."/>
            <person name="Jayaseelan J."/>
            <person name="Quiroz J."/>
            <person name="Blankenburg K."/>
            <person name="Nguyen L."/>
            <person name="Jackson L."/>
            <person name="Francisco L."/>
            <person name="Tang L.-Y."/>
            <person name="Pu L.-L."/>
            <person name="Perales L."/>
            <person name="Lorensuhewa L."/>
            <person name="Munidasa M."/>
            <person name="Coyle M."/>
            <person name="Taylor M."/>
            <person name="Puazo M."/>
            <person name="Firestine M."/>
            <person name="Scheel M."/>
            <person name="Javaid M."/>
            <person name="Wang M."/>
            <person name="Li M."/>
            <person name="Tabassum N."/>
            <person name="Saada N."/>
            <person name="Osuji N."/>
            <person name="Aqrawi P."/>
            <person name="Fu Q."/>
            <person name="Thornton R."/>
            <person name="Raj R."/>
            <person name="Goodspeed R."/>
            <person name="Mata R."/>
            <person name="Najjar R."/>
            <person name="Gubbala S."/>
            <person name="Lee S."/>
            <person name="Denson S."/>
            <person name="Patil S."/>
            <person name="Macmil S."/>
            <person name="Qi S."/>
            <person name="Matskevitch T."/>
            <person name="Palculict T."/>
            <person name="Mathew T."/>
            <person name="Vee V."/>
            <person name="Velamala V."/>
            <person name="Korchina V."/>
            <person name="Cai W."/>
            <person name="Liu W."/>
            <person name="Dai W."/>
            <person name="Zou X."/>
            <person name="Zhu Y."/>
            <person name="Zhang Y."/>
            <person name="Wu Y.-Q."/>
            <person name="Xin Y."/>
            <person name="Nazarath L."/>
            <person name="Kovar C."/>
            <person name="Han Y."/>
            <person name="Muzny D."/>
            <person name="Gibbs R."/>
        </authorList>
    </citation>
    <scope>NUCLEOTIDE SEQUENCE [LARGE SCALE GENOMIC DNA]</scope>
    <source>
        <strain evidence="11">Jacobina</strain>
    </source>
</reference>
<dbReference type="EMBL" id="AJWK01004161">
    <property type="status" value="NOT_ANNOTATED_CDS"/>
    <property type="molecule type" value="Genomic_DNA"/>
</dbReference>
<keyword evidence="4 6" id="KW-0040">ANK repeat</keyword>
<feature type="region of interest" description="Disordered" evidence="8">
    <location>
        <begin position="849"/>
        <end position="913"/>
    </location>
</feature>
<dbReference type="SUPFAM" id="SSF48403">
    <property type="entry name" value="Ankyrin repeat"/>
    <property type="match status" value="1"/>
</dbReference>
<keyword evidence="3" id="KW-0677">Repeat</keyword>
<feature type="compositionally biased region" description="Basic and acidic residues" evidence="8">
    <location>
        <begin position="194"/>
        <end position="203"/>
    </location>
</feature>
<dbReference type="Pfam" id="PF12796">
    <property type="entry name" value="Ank_2"/>
    <property type="match status" value="1"/>
</dbReference>
<dbReference type="InterPro" id="IPR036770">
    <property type="entry name" value="Ankyrin_rpt-contain_sf"/>
</dbReference>
<feature type="compositionally biased region" description="Low complexity" evidence="8">
    <location>
        <begin position="1017"/>
        <end position="1027"/>
    </location>
</feature>
<feature type="compositionally biased region" description="Low complexity" evidence="8">
    <location>
        <begin position="1127"/>
        <end position="1140"/>
    </location>
</feature>
<dbReference type="InterPro" id="IPR002110">
    <property type="entry name" value="Ankyrin_rpt"/>
</dbReference>
<evidence type="ECO:0000256" key="3">
    <source>
        <dbReference type="ARBA" id="ARBA00022737"/>
    </source>
</evidence>
<feature type="region of interest" description="Disordered" evidence="8">
    <location>
        <begin position="342"/>
        <end position="380"/>
    </location>
</feature>
<feature type="compositionally biased region" description="Low complexity" evidence="8">
    <location>
        <begin position="462"/>
        <end position="475"/>
    </location>
</feature>
<feature type="region of interest" description="Disordered" evidence="8">
    <location>
        <begin position="589"/>
        <end position="612"/>
    </location>
</feature>
<dbReference type="GO" id="GO:0005634">
    <property type="term" value="C:nucleus"/>
    <property type="evidence" value="ECO:0007669"/>
    <property type="project" value="UniProtKB-SubCell"/>
</dbReference>
<feature type="region of interest" description="Disordered" evidence="8">
    <location>
        <begin position="1091"/>
        <end position="1163"/>
    </location>
</feature>
<evidence type="ECO:0000256" key="8">
    <source>
        <dbReference type="SAM" id="MobiDB-lite"/>
    </source>
</evidence>
<reference evidence="10" key="3">
    <citation type="submission" date="2020-05" db="UniProtKB">
        <authorList>
            <consortium name="EnsemblMetazoa"/>
        </authorList>
    </citation>
    <scope>IDENTIFICATION</scope>
    <source>
        <strain evidence="10">Jacobina</strain>
    </source>
</reference>
<evidence type="ECO:0000256" key="2">
    <source>
        <dbReference type="ARBA" id="ARBA00022703"/>
    </source>
</evidence>
<feature type="region of interest" description="Disordered" evidence="8">
    <location>
        <begin position="675"/>
        <end position="710"/>
    </location>
</feature>
<evidence type="ECO:0000256" key="4">
    <source>
        <dbReference type="ARBA" id="ARBA00023043"/>
    </source>
</evidence>
<dbReference type="VEuPathDB" id="VectorBase:LLONM1_006118"/>
<dbReference type="Gene3D" id="1.25.40.20">
    <property type="entry name" value="Ankyrin repeat-containing domain"/>
    <property type="match status" value="2"/>
</dbReference>
<protein>
    <submittedName>
        <fullName evidence="9">Putative apoptosis-stimulating of p53 protein 1 isoform x2</fullName>
    </submittedName>
</protein>
<dbReference type="GO" id="GO:0042981">
    <property type="term" value="P:regulation of apoptotic process"/>
    <property type="evidence" value="ECO:0007669"/>
    <property type="project" value="InterPro"/>
</dbReference>
<evidence type="ECO:0000256" key="1">
    <source>
        <dbReference type="ARBA" id="ARBA00004123"/>
    </source>
</evidence>
<dbReference type="EMBL" id="GITU01000775">
    <property type="protein sequence ID" value="MBC1169478.1"/>
    <property type="molecule type" value="Transcribed_RNA"/>
</dbReference>
<dbReference type="GO" id="GO:0002039">
    <property type="term" value="F:p53 binding"/>
    <property type="evidence" value="ECO:0007669"/>
    <property type="project" value="InterPro"/>
</dbReference>
<feature type="region of interest" description="Disordered" evidence="8">
    <location>
        <begin position="962"/>
        <end position="983"/>
    </location>
</feature>
<feature type="compositionally biased region" description="Polar residues" evidence="8">
    <location>
        <begin position="700"/>
        <end position="710"/>
    </location>
</feature>
<dbReference type="PROSITE" id="PS50088">
    <property type="entry name" value="ANK_REPEAT"/>
    <property type="match status" value="2"/>
</dbReference>
<feature type="compositionally biased region" description="Low complexity" evidence="8">
    <location>
        <begin position="689"/>
        <end position="699"/>
    </location>
</feature>
<dbReference type="InterPro" id="IPR047163">
    <property type="entry name" value="ASPP1/2"/>
</dbReference>
<dbReference type="Proteomes" id="UP000092461">
    <property type="component" value="Unassembled WGS sequence"/>
</dbReference>
<keyword evidence="7" id="KW-0175">Coiled coil</keyword>
<feature type="compositionally biased region" description="Basic and acidic residues" evidence="8">
    <location>
        <begin position="859"/>
        <end position="868"/>
    </location>
</feature>
<dbReference type="VEuPathDB" id="VectorBase:LLOJ001123"/>
<dbReference type="SMART" id="SM00248">
    <property type="entry name" value="ANK"/>
    <property type="match status" value="3"/>
</dbReference>
<sequence>MYRNQLSLQQDARLHLQREALQQRQAELRSVDQRILELQIRPSNNVYPSQRIVPRANNVAAVEPYVHTPQKNSIPISKPAQHLIHDLTALKQLNQASNQASIVNHVAYAESDESKLARQKRQMATKIKDPDEDLTVTDFAVKKNDPKYQTLPYNTKFGTPFGAKTPSSASSTAAAAVTTTTTTVTSNGSLSKTNECDSEKAGEIVKTPTSSTTPSAVQKTPKEEKPGPKPKSLHQIPSGNLVVPPRKPISSVAPTTMIPKIVAHNPKVQMVAPSVNHTAAQQSGIPVSVAMSEADKVRPALPPKPNKSPPQSDTDSPNASIAVVSSASVAATTTTSAPTIVSMINKPPVTEPASSNSDSSSPVLPPPMGLSDNLPIKPKPLTIKKQPIHEQPKLRSNTGIKPVQYTSRRIEMPPAFLFPEVATAELKDKSEPPQSTPPVASPKSSPEESTQMNGSLDETDKSTSSSTGDDTVTSSENEGVQRRTRTISTGEGGGGKAKLARRVSFDPLALLLDASLEGELELVRKTAMQVTNPSAANDEGITALHNAICAGNDLDSIRALFSEKEKELSLAVAKVEALTRQLEDLRRDRRGPLNLIPGGGNPGGNQQQSAAARELDKLRRELMYRNQLSLQQDARLHLQREALQQRQAELRSVDQRILELQSRLQRKKASNLLLQTSQNPSPSPPQLTPPAATTQPLQNGTTATVRPSNNVYPSQRIVPRANNVAAVEPYVHTPQKNSIPISKPAQHLIHDLTALKQLNQASNQASIVNHVAYAESDESKLARQKRQMATKIKDPDEDLTVTDFAVKKNDPKYQTLPYNTKFGTPFGAKTPSSAASTVSAAVTTTTTTVTSNGSLSKTNECDSEKAGEIVKTPTSSTTPSATQKTPKEEKPGPKPKSLHQIPSGNLVVPPRKPISSVAPTTMIPKIVAHNPKVQMVAPSVNHTAAQQSGIPVSVAMSEADKVRPALPPKPNKSPPQSDTDSPNASIAVVSSASVAATTTTSAPTIVSMINKPPVTEPASSNSDSSSPVLPPPMGLSDNLPIKPKPLTIKKQPIHEQPKLRSNTGIKPVQYTSRRIEMPPAFLFPEVATAELKDKSEPPQSTPPVASPKSSPEESTQMNGSLDETDKSTSSSTGDDTVTSSENEGVQRRTRTISTGEGGGGKAKLARRVSFDPLALLLDASLEGELELVRKTAMQVTNPSAANDEGITALHNAICAGHLEIVKFLVEYGCDVNAQDSDGWTPLHCAASCNNLAMVKFLVESGACLFAATLSDHETPAEKCEEDEEGFDGCSEYLY</sequence>
<feature type="repeat" description="ANK" evidence="6">
    <location>
        <begin position="1237"/>
        <end position="1262"/>
    </location>
</feature>
<dbReference type="PROSITE" id="PS50297">
    <property type="entry name" value="ANK_REP_REGION"/>
    <property type="match status" value="2"/>
</dbReference>
<feature type="compositionally biased region" description="Low complexity" evidence="8">
    <location>
        <begin position="352"/>
        <end position="362"/>
    </location>
</feature>
<accession>A0A1B0CAR1</accession>
<evidence type="ECO:0000256" key="5">
    <source>
        <dbReference type="ARBA" id="ARBA00023242"/>
    </source>
</evidence>
<dbReference type="PANTHER" id="PTHR24131">
    <property type="entry name" value="APOPTOSIS-STIMULATING OF P53 PROTEIN"/>
    <property type="match status" value="1"/>
</dbReference>
<dbReference type="EMBL" id="AJWK01004162">
    <property type="status" value="NOT_ANNOTATED_CDS"/>
    <property type="molecule type" value="Genomic_DNA"/>
</dbReference>
<evidence type="ECO:0000313" key="11">
    <source>
        <dbReference type="Proteomes" id="UP000092461"/>
    </source>
</evidence>
<dbReference type="PANTHER" id="PTHR24131:SF10">
    <property type="entry name" value="ANKYRIN-REPEAT, SH3-DOMAIN, AND PROLINE-RICH-REGION CONTAINING PROTEIN, ISOFORM B"/>
    <property type="match status" value="1"/>
</dbReference>